<dbReference type="EMBL" id="LWDV01000006">
    <property type="protein sequence ID" value="OCL28069.1"/>
    <property type="molecule type" value="Genomic_DNA"/>
</dbReference>
<reference evidence="1 2" key="2">
    <citation type="submission" date="2016-08" db="EMBL/GenBank/DDBJ databases">
        <title>Orenia metallireducens sp. nov. strain Z6, a Novel Metal-reducing Firmicute from the Deep Subsurface.</title>
        <authorList>
            <person name="Maxim B.I."/>
            <person name="Kenneth K."/>
            <person name="Flynn T.M."/>
            <person name="Oloughlin E.J."/>
            <person name="Locke R.A."/>
            <person name="Weber J.R."/>
            <person name="Egan S.M."/>
            <person name="Mackie R.I."/>
            <person name="Cann I.K."/>
        </authorList>
    </citation>
    <scope>NUCLEOTIDE SEQUENCE [LARGE SCALE GENOMIC DNA]</scope>
    <source>
        <strain evidence="1 2">Z6</strain>
    </source>
</reference>
<organism evidence="1 2">
    <name type="scientific">Orenia metallireducens</name>
    <dbReference type="NCBI Taxonomy" id="1413210"/>
    <lineage>
        <taxon>Bacteria</taxon>
        <taxon>Bacillati</taxon>
        <taxon>Bacillota</taxon>
        <taxon>Clostridia</taxon>
        <taxon>Halanaerobiales</taxon>
        <taxon>Halobacteroidaceae</taxon>
        <taxon>Orenia</taxon>
    </lineage>
</organism>
<dbReference type="Proteomes" id="UP000093514">
    <property type="component" value="Unassembled WGS sequence"/>
</dbReference>
<gene>
    <name evidence="1" type="ORF">U472_02400</name>
</gene>
<evidence type="ECO:0000313" key="2">
    <source>
        <dbReference type="Proteomes" id="UP000093514"/>
    </source>
</evidence>
<keyword evidence="2" id="KW-1185">Reference proteome</keyword>
<accession>A0A1C0ACG1</accession>
<proteinExistence type="predicted"/>
<evidence type="ECO:0000313" key="1">
    <source>
        <dbReference type="EMBL" id="OCL28069.1"/>
    </source>
</evidence>
<protein>
    <submittedName>
        <fullName evidence="1">Uncharacterized protein</fullName>
    </submittedName>
</protein>
<comment type="caution">
    <text evidence="1">The sequence shown here is derived from an EMBL/GenBank/DDBJ whole genome shotgun (WGS) entry which is preliminary data.</text>
</comment>
<sequence length="414" mass="47697">MLKKLISYILLILIFNIILASSIGAAEEAESDWWFPYIGRFNGQWDLSVGAHFWNDHFKLRNLQLKSNIDLAPGIRVNSILRSNKELDTIEGFDPNFDELYIEGYGYHYGELGTLSGSLKVGNIRYLRFPNPDLISTFDQVPGTEDLRYKDVETGYNGQMLTLDYSSKYGLGYHVTGINWGFGERNGSNLIENYLFYRDRFGMVDFEARAGDLPLRHPGGPVKREGRPYQLGRSGSGYSVYLGLDWKGYKVGALYENLLDEKFDERDIRTGVMVTFNFSKVTEFLGRVRFDYTRSPEGFVNHLPLLEGRIGSIKEKAPDGAVLVGEIEAKRIITYWQNGQGRNFYEHRLSHWGNTDGDNTIVVIEEDPWYLRLESLVSPHTSFESWEDIKEWEKDRQGPAQLEQLVTYKFYKVE</sequence>
<name>A0A1C0ACG1_9FIRM</name>
<reference evidence="2" key="1">
    <citation type="submission" date="2016-07" db="EMBL/GenBank/DDBJ databases">
        <authorList>
            <person name="Florea S."/>
            <person name="Webb J.S."/>
            <person name="Jaromczyk J."/>
            <person name="Schardl C.L."/>
        </authorList>
    </citation>
    <scope>NUCLEOTIDE SEQUENCE [LARGE SCALE GENOMIC DNA]</scope>
    <source>
        <strain evidence="2">Z6</strain>
    </source>
</reference>
<dbReference type="OrthoDB" id="1673425at2"/>
<dbReference type="AlphaFoldDB" id="A0A1C0ACG1"/>